<evidence type="ECO:0000313" key="2">
    <source>
        <dbReference type="EMBL" id="KAK4018157.1"/>
    </source>
</evidence>
<name>A0ABQ9ZZ19_9CRUS</name>
<dbReference type="Proteomes" id="UP001234178">
    <property type="component" value="Unassembled WGS sequence"/>
</dbReference>
<accession>A0ABQ9ZZ19</accession>
<reference evidence="2 3" key="1">
    <citation type="journal article" date="2023" name="Nucleic Acids Res.">
        <title>The hologenome of Daphnia magna reveals possible DNA methylation and microbiome-mediated evolution of the host genome.</title>
        <authorList>
            <person name="Chaturvedi A."/>
            <person name="Li X."/>
            <person name="Dhandapani V."/>
            <person name="Marshall H."/>
            <person name="Kissane S."/>
            <person name="Cuenca-Cambronero M."/>
            <person name="Asole G."/>
            <person name="Calvet F."/>
            <person name="Ruiz-Romero M."/>
            <person name="Marangio P."/>
            <person name="Guigo R."/>
            <person name="Rago D."/>
            <person name="Mirbahai L."/>
            <person name="Eastwood N."/>
            <person name="Colbourne J.K."/>
            <person name="Zhou J."/>
            <person name="Mallon E."/>
            <person name="Orsini L."/>
        </authorList>
    </citation>
    <scope>NUCLEOTIDE SEQUENCE [LARGE SCALE GENOMIC DNA]</scope>
    <source>
        <strain evidence="2">LRV0_1</strain>
    </source>
</reference>
<proteinExistence type="predicted"/>
<gene>
    <name evidence="2" type="ORF">OUZ56_000227</name>
</gene>
<feature type="compositionally biased region" description="Basic and acidic residues" evidence="1">
    <location>
        <begin position="22"/>
        <end position="35"/>
    </location>
</feature>
<comment type="caution">
    <text evidence="2">The sequence shown here is derived from an EMBL/GenBank/DDBJ whole genome shotgun (WGS) entry which is preliminary data.</text>
</comment>
<evidence type="ECO:0000313" key="3">
    <source>
        <dbReference type="Proteomes" id="UP001234178"/>
    </source>
</evidence>
<dbReference type="EMBL" id="JAOYFB010000036">
    <property type="protein sequence ID" value="KAK4018157.1"/>
    <property type="molecule type" value="Genomic_DNA"/>
</dbReference>
<organism evidence="2 3">
    <name type="scientific">Daphnia magna</name>
    <dbReference type="NCBI Taxonomy" id="35525"/>
    <lineage>
        <taxon>Eukaryota</taxon>
        <taxon>Metazoa</taxon>
        <taxon>Ecdysozoa</taxon>
        <taxon>Arthropoda</taxon>
        <taxon>Crustacea</taxon>
        <taxon>Branchiopoda</taxon>
        <taxon>Diplostraca</taxon>
        <taxon>Cladocera</taxon>
        <taxon>Anomopoda</taxon>
        <taxon>Daphniidae</taxon>
        <taxon>Daphnia</taxon>
    </lineage>
</organism>
<sequence length="101" mass="11565">MLAWNPPCDKSHIAISMRKPKYQRDKDPNSAKFSAKEHVSRESNVYWLQDRLAETRQVVLRTRSDTVPWIPGGAGVMIVSLSFVEFQEMSFFAAIDKNIPP</sequence>
<feature type="region of interest" description="Disordered" evidence="1">
    <location>
        <begin position="15"/>
        <end position="35"/>
    </location>
</feature>
<keyword evidence="3" id="KW-1185">Reference proteome</keyword>
<evidence type="ECO:0000256" key="1">
    <source>
        <dbReference type="SAM" id="MobiDB-lite"/>
    </source>
</evidence>
<protein>
    <submittedName>
        <fullName evidence="2">Uncharacterized protein</fullName>
    </submittedName>
</protein>